<comment type="similarity">
    <text evidence="2">Belongs to the major facilitator superfamily. Proton-dependent oligopeptide transporter (POT/PTR) (TC 2.A.17) family.</text>
</comment>
<feature type="transmembrane region" description="Helical" evidence="6">
    <location>
        <begin position="380"/>
        <end position="400"/>
    </location>
</feature>
<evidence type="ECO:0000256" key="1">
    <source>
        <dbReference type="ARBA" id="ARBA00004141"/>
    </source>
</evidence>
<evidence type="ECO:0000256" key="6">
    <source>
        <dbReference type="SAM" id="Phobius"/>
    </source>
</evidence>
<dbReference type="InterPro" id="IPR000109">
    <property type="entry name" value="POT_fam"/>
</dbReference>
<feature type="transmembrane region" description="Helical" evidence="6">
    <location>
        <begin position="420"/>
        <end position="443"/>
    </location>
</feature>
<reference evidence="7 8" key="2">
    <citation type="journal article" date="2018" name="Plant J.">
        <title>The Physcomitrella patens chromosome-scale assembly reveals moss genome structure and evolution.</title>
        <authorList>
            <person name="Lang D."/>
            <person name="Ullrich K.K."/>
            <person name="Murat F."/>
            <person name="Fuchs J."/>
            <person name="Jenkins J."/>
            <person name="Haas F.B."/>
            <person name="Piednoel M."/>
            <person name="Gundlach H."/>
            <person name="Van Bel M."/>
            <person name="Meyberg R."/>
            <person name="Vives C."/>
            <person name="Morata J."/>
            <person name="Symeonidi A."/>
            <person name="Hiss M."/>
            <person name="Muchero W."/>
            <person name="Kamisugi Y."/>
            <person name="Saleh O."/>
            <person name="Blanc G."/>
            <person name="Decker E.L."/>
            <person name="van Gessel N."/>
            <person name="Grimwood J."/>
            <person name="Hayes R.D."/>
            <person name="Graham S.W."/>
            <person name="Gunter L.E."/>
            <person name="McDaniel S.F."/>
            <person name="Hoernstein S.N.W."/>
            <person name="Larsson A."/>
            <person name="Li F.W."/>
            <person name="Perroud P.F."/>
            <person name="Phillips J."/>
            <person name="Ranjan P."/>
            <person name="Rokshar D.S."/>
            <person name="Rothfels C.J."/>
            <person name="Schneider L."/>
            <person name="Shu S."/>
            <person name="Stevenson D.W."/>
            <person name="Thummler F."/>
            <person name="Tillich M."/>
            <person name="Villarreal Aguilar J.C."/>
            <person name="Widiez T."/>
            <person name="Wong G.K."/>
            <person name="Wymore A."/>
            <person name="Zhang Y."/>
            <person name="Zimmer A.D."/>
            <person name="Quatrano R.S."/>
            <person name="Mayer K.F.X."/>
            <person name="Goodstein D."/>
            <person name="Casacuberta J.M."/>
            <person name="Vandepoele K."/>
            <person name="Reski R."/>
            <person name="Cuming A.C."/>
            <person name="Tuskan G.A."/>
            <person name="Maumus F."/>
            <person name="Salse J."/>
            <person name="Schmutz J."/>
            <person name="Rensing S.A."/>
        </authorList>
    </citation>
    <scope>NUCLEOTIDE SEQUENCE [LARGE SCALE GENOMIC DNA]</scope>
    <source>
        <strain evidence="7 8">cv. Gransden 2004</strain>
    </source>
</reference>
<dbReference type="EMBL" id="ABEU02000017">
    <property type="status" value="NOT_ANNOTATED_CDS"/>
    <property type="molecule type" value="Genomic_DNA"/>
</dbReference>
<sequence length="619" mass="69528">MVGLYYYPKYYYRDQLDCLVLLFYFAQADEEGRDGTDVTSSSWRKDEEYTKDGTVDFRGRQAVKARTGGWRTSWFIYSNQVFVNLAWYGCSTNLVTYLTSVMHQSNSAAATNVSNWNGAGYVTPLIGAFLADGYWGRYWAAVVCCLIYIIGMIFLTFSASLRSLRPQQCSTEDVLCTHSSLGQAAFLFFALYVIDVGAGGVQATVTSFGADQFDEEDSKEKTQKTSFFNWFYQSTILGGLLAATFFVYIQDNVSWGLGFGASLIAVIIGTISFIAGTPFYRHHPPGGNPLTRIGQVIVASARKWHHKIPVGSELYEVREVTNSVIQGGRKIRHTKEFRFLDKAAVEMQGDRINESHVDPWRLCTITQVEEVKVVLRMIPIMITSAMFSTVYNQLYTLFIIQGSSMDLRMGNFKIPPASLSVFELLSVTVWVQVYDFVLIRFVSKFTKNPRGFTELQRIGIGLFISIFGMIAAALLEIERLKVARHHGLLDNPEVPVPLSVFWQVPQFSLVGASEVFGYIGIFEFFYGESPDAMRGLGSAFALLTIALGSFLSSVLLTIVTRITTRNGAPGWVADNINRGHIDYFFWLLAGMSAMNLVLFVLCSRWYKTIRTWRPTVQGN</sequence>
<proteinExistence type="inferred from homology"/>
<feature type="transmembrane region" description="Helical" evidence="6">
    <location>
        <begin position="255"/>
        <end position="275"/>
    </location>
</feature>
<feature type="transmembrane region" description="Helical" evidence="6">
    <location>
        <begin position="583"/>
        <end position="603"/>
    </location>
</feature>
<keyword evidence="5 6" id="KW-0472">Membrane</keyword>
<dbReference type="Gramene" id="Pp3c17_17090V3.5">
    <property type="protein sequence ID" value="Pp3c17_17090V3.5"/>
    <property type="gene ID" value="Pp3c17_17090"/>
</dbReference>
<evidence type="ECO:0000313" key="7">
    <source>
        <dbReference type="EnsemblPlants" id="Pp3c17_17090V3.5"/>
    </source>
</evidence>
<evidence type="ECO:0000256" key="4">
    <source>
        <dbReference type="ARBA" id="ARBA00022989"/>
    </source>
</evidence>
<feature type="transmembrane region" description="Helical" evidence="6">
    <location>
        <begin position="539"/>
        <end position="563"/>
    </location>
</feature>
<reference evidence="7" key="3">
    <citation type="submission" date="2020-12" db="UniProtKB">
        <authorList>
            <consortium name="EnsemblPlants"/>
        </authorList>
    </citation>
    <scope>IDENTIFICATION</scope>
</reference>
<dbReference type="AlphaFoldDB" id="A0A7I4B9V1"/>
<evidence type="ECO:0008006" key="9">
    <source>
        <dbReference type="Google" id="ProtNLM"/>
    </source>
</evidence>
<keyword evidence="3 6" id="KW-0812">Transmembrane</keyword>
<feature type="transmembrane region" description="Helical" evidence="6">
    <location>
        <begin position="507"/>
        <end position="527"/>
    </location>
</feature>
<dbReference type="SUPFAM" id="SSF103473">
    <property type="entry name" value="MFS general substrate transporter"/>
    <property type="match status" value="1"/>
</dbReference>
<dbReference type="EnsemblPlants" id="Pp3c17_17090V3.5">
    <property type="protein sequence ID" value="Pp3c17_17090V3.5"/>
    <property type="gene ID" value="Pp3c17_17090"/>
</dbReference>
<reference evidence="7 8" key="1">
    <citation type="journal article" date="2008" name="Science">
        <title>The Physcomitrella genome reveals evolutionary insights into the conquest of land by plants.</title>
        <authorList>
            <person name="Rensing S."/>
            <person name="Lang D."/>
            <person name="Zimmer A."/>
            <person name="Terry A."/>
            <person name="Salamov A."/>
            <person name="Shapiro H."/>
            <person name="Nishiyama T."/>
            <person name="Perroud P.-F."/>
            <person name="Lindquist E."/>
            <person name="Kamisugi Y."/>
            <person name="Tanahashi T."/>
            <person name="Sakakibara K."/>
            <person name="Fujita T."/>
            <person name="Oishi K."/>
            <person name="Shin-I T."/>
            <person name="Kuroki Y."/>
            <person name="Toyoda A."/>
            <person name="Suzuki Y."/>
            <person name="Hashimoto A."/>
            <person name="Yamaguchi K."/>
            <person name="Sugano A."/>
            <person name="Kohara Y."/>
            <person name="Fujiyama A."/>
            <person name="Anterola A."/>
            <person name="Aoki S."/>
            <person name="Ashton N."/>
            <person name="Barbazuk W.B."/>
            <person name="Barker E."/>
            <person name="Bennetzen J."/>
            <person name="Bezanilla M."/>
            <person name="Blankenship R."/>
            <person name="Cho S.H."/>
            <person name="Dutcher S."/>
            <person name="Estelle M."/>
            <person name="Fawcett J.A."/>
            <person name="Gundlach H."/>
            <person name="Hanada K."/>
            <person name="Heyl A."/>
            <person name="Hicks K.A."/>
            <person name="Hugh J."/>
            <person name="Lohr M."/>
            <person name="Mayer K."/>
            <person name="Melkozernov A."/>
            <person name="Murata T."/>
            <person name="Nelson D."/>
            <person name="Pils B."/>
            <person name="Prigge M."/>
            <person name="Reiss B."/>
            <person name="Renner T."/>
            <person name="Rombauts S."/>
            <person name="Rushton P."/>
            <person name="Sanderfoot A."/>
            <person name="Schween G."/>
            <person name="Shiu S.-H."/>
            <person name="Stueber K."/>
            <person name="Theodoulou F.L."/>
            <person name="Tu H."/>
            <person name="Van de Peer Y."/>
            <person name="Verrier P.J."/>
            <person name="Waters E."/>
            <person name="Wood A."/>
            <person name="Yang L."/>
            <person name="Cove D."/>
            <person name="Cuming A."/>
            <person name="Hasebe M."/>
            <person name="Lucas S."/>
            <person name="Mishler D.B."/>
            <person name="Reski R."/>
            <person name="Grigoriev I."/>
            <person name="Quatrano R.S."/>
            <person name="Boore J.L."/>
        </authorList>
    </citation>
    <scope>NUCLEOTIDE SEQUENCE [LARGE SCALE GENOMIC DNA]</scope>
    <source>
        <strain evidence="7 8">cv. Gransden 2004</strain>
    </source>
</reference>
<dbReference type="Pfam" id="PF00854">
    <property type="entry name" value="PTR2"/>
    <property type="match status" value="1"/>
</dbReference>
<dbReference type="GO" id="GO:0022857">
    <property type="term" value="F:transmembrane transporter activity"/>
    <property type="evidence" value="ECO:0000318"/>
    <property type="project" value="GO_Central"/>
</dbReference>
<dbReference type="InterPro" id="IPR036259">
    <property type="entry name" value="MFS_trans_sf"/>
</dbReference>
<accession>A0A7I4B9V1</accession>
<protein>
    <recommendedName>
        <fullName evidence="9">NPF family transporter</fullName>
    </recommendedName>
</protein>
<gene>
    <name evidence="7" type="primary">LOC112294849</name>
</gene>
<evidence type="ECO:0000256" key="2">
    <source>
        <dbReference type="ARBA" id="ARBA00005982"/>
    </source>
</evidence>
<dbReference type="Proteomes" id="UP000006727">
    <property type="component" value="Chromosome 17"/>
</dbReference>
<organism evidence="7 8">
    <name type="scientific">Physcomitrium patens</name>
    <name type="common">Spreading-leaved earth moss</name>
    <name type="synonym">Physcomitrella patens</name>
    <dbReference type="NCBI Taxonomy" id="3218"/>
    <lineage>
        <taxon>Eukaryota</taxon>
        <taxon>Viridiplantae</taxon>
        <taxon>Streptophyta</taxon>
        <taxon>Embryophyta</taxon>
        <taxon>Bryophyta</taxon>
        <taxon>Bryophytina</taxon>
        <taxon>Bryopsida</taxon>
        <taxon>Funariidae</taxon>
        <taxon>Funariales</taxon>
        <taxon>Funariaceae</taxon>
        <taxon>Physcomitrium</taxon>
    </lineage>
</organism>
<comment type="subcellular location">
    <subcellularLocation>
        <location evidence="1">Membrane</location>
        <topology evidence="1">Multi-pass membrane protein</topology>
    </subcellularLocation>
</comment>
<dbReference type="GO" id="GO:0055085">
    <property type="term" value="P:transmembrane transport"/>
    <property type="evidence" value="ECO:0000318"/>
    <property type="project" value="GO_Central"/>
</dbReference>
<dbReference type="Gene3D" id="1.20.1250.20">
    <property type="entry name" value="MFS general substrate transporter like domains"/>
    <property type="match status" value="1"/>
</dbReference>
<dbReference type="InParanoid" id="A0A7I4B9V1"/>
<feature type="transmembrane region" description="Helical" evidence="6">
    <location>
        <begin position="455"/>
        <end position="475"/>
    </location>
</feature>
<keyword evidence="8" id="KW-1185">Reference proteome</keyword>
<dbReference type="GO" id="GO:0016020">
    <property type="term" value="C:membrane"/>
    <property type="evidence" value="ECO:0000318"/>
    <property type="project" value="GO_Central"/>
</dbReference>
<feature type="transmembrane region" description="Helical" evidence="6">
    <location>
        <begin position="138"/>
        <end position="157"/>
    </location>
</feature>
<evidence type="ECO:0000313" key="8">
    <source>
        <dbReference type="Proteomes" id="UP000006727"/>
    </source>
</evidence>
<evidence type="ECO:0000256" key="3">
    <source>
        <dbReference type="ARBA" id="ARBA00022692"/>
    </source>
</evidence>
<dbReference type="PANTHER" id="PTHR11654">
    <property type="entry name" value="OLIGOPEPTIDE TRANSPORTER-RELATED"/>
    <property type="match status" value="1"/>
</dbReference>
<name>A0A7I4B9V1_PHYPA</name>
<feature type="transmembrane region" description="Helical" evidence="6">
    <location>
        <begin position="227"/>
        <end position="249"/>
    </location>
</feature>
<evidence type="ECO:0000256" key="5">
    <source>
        <dbReference type="ARBA" id="ARBA00023136"/>
    </source>
</evidence>
<keyword evidence="4 6" id="KW-1133">Transmembrane helix</keyword>